<evidence type="ECO:0000313" key="2">
    <source>
        <dbReference type="EMBL" id="OIQ70068.1"/>
    </source>
</evidence>
<dbReference type="EMBL" id="MLJW01004382">
    <property type="protein sequence ID" value="OIQ70068.1"/>
    <property type="molecule type" value="Genomic_DNA"/>
</dbReference>
<name>A0A1J5PR62_9ZZZZ</name>
<organism evidence="2">
    <name type="scientific">mine drainage metagenome</name>
    <dbReference type="NCBI Taxonomy" id="410659"/>
    <lineage>
        <taxon>unclassified sequences</taxon>
        <taxon>metagenomes</taxon>
        <taxon>ecological metagenomes</taxon>
    </lineage>
</organism>
<feature type="region of interest" description="Disordered" evidence="1">
    <location>
        <begin position="46"/>
        <end position="81"/>
    </location>
</feature>
<dbReference type="AlphaFoldDB" id="A0A1J5PR62"/>
<reference evidence="2" key="1">
    <citation type="submission" date="2016-10" db="EMBL/GenBank/DDBJ databases">
        <title>Sequence of Gallionella enrichment culture.</title>
        <authorList>
            <person name="Poehlein A."/>
            <person name="Muehling M."/>
            <person name="Daniel R."/>
        </authorList>
    </citation>
    <scope>NUCLEOTIDE SEQUENCE</scope>
</reference>
<evidence type="ECO:0000256" key="1">
    <source>
        <dbReference type="SAM" id="MobiDB-lite"/>
    </source>
</evidence>
<accession>A0A1J5PR62</accession>
<gene>
    <name evidence="2" type="ORF">GALL_483220</name>
</gene>
<proteinExistence type="predicted"/>
<comment type="caution">
    <text evidence="2">The sequence shown here is derived from an EMBL/GenBank/DDBJ whole genome shotgun (WGS) entry which is preliminary data.</text>
</comment>
<sequence length="81" mass="8545">MTSGTAICPPDMCRIVAALFMIWSSASRLKLTVMISTIGRMPFIAAPIPAPTNPDSDSGVSRMRSGPNSSSSPFVTPKHPP</sequence>
<protein>
    <submittedName>
        <fullName evidence="2">Uncharacterized protein</fullName>
    </submittedName>
</protein>
<feature type="compositionally biased region" description="Low complexity" evidence="1">
    <location>
        <begin position="61"/>
        <end position="73"/>
    </location>
</feature>